<comment type="caution">
    <text evidence="4">The sequence shown here is derived from an EMBL/GenBank/DDBJ whole genome shotgun (WGS) entry which is preliminary data.</text>
</comment>
<dbReference type="Gene3D" id="1.25.40.10">
    <property type="entry name" value="Tetratricopeptide repeat domain"/>
    <property type="match status" value="7"/>
</dbReference>
<feature type="repeat" description="PPR" evidence="3">
    <location>
        <begin position="98"/>
        <end position="132"/>
    </location>
</feature>
<evidence type="ECO:0008006" key="6">
    <source>
        <dbReference type="Google" id="ProtNLM"/>
    </source>
</evidence>
<accession>A0AAP0RPT4</accession>
<dbReference type="PANTHER" id="PTHR47926">
    <property type="entry name" value="PENTATRICOPEPTIDE REPEAT-CONTAINING PROTEIN"/>
    <property type="match status" value="1"/>
</dbReference>
<feature type="repeat" description="PPR" evidence="3">
    <location>
        <begin position="304"/>
        <end position="338"/>
    </location>
</feature>
<dbReference type="SUPFAM" id="SSF48452">
    <property type="entry name" value="TPR-like"/>
    <property type="match status" value="1"/>
</dbReference>
<dbReference type="InterPro" id="IPR046848">
    <property type="entry name" value="E_motif"/>
</dbReference>
<dbReference type="FunFam" id="1.25.40.10:FF:001227">
    <property type="entry name" value="Pentatricopeptide repeat-containing protein At1g26900, mitochondrial"/>
    <property type="match status" value="1"/>
</dbReference>
<dbReference type="PROSITE" id="PS51375">
    <property type="entry name" value="PPR"/>
    <property type="match status" value="6"/>
</dbReference>
<dbReference type="FunFam" id="1.25.40.10:FF:000090">
    <property type="entry name" value="Pentatricopeptide repeat-containing protein, chloroplastic"/>
    <property type="match status" value="1"/>
</dbReference>
<name>A0AAP0RPT4_LIQFO</name>
<dbReference type="InterPro" id="IPR011990">
    <property type="entry name" value="TPR-like_helical_dom_sf"/>
</dbReference>
<dbReference type="Pfam" id="PF13041">
    <property type="entry name" value="PPR_2"/>
    <property type="match status" value="2"/>
</dbReference>
<organism evidence="4 5">
    <name type="scientific">Liquidambar formosana</name>
    <name type="common">Formosan gum</name>
    <dbReference type="NCBI Taxonomy" id="63359"/>
    <lineage>
        <taxon>Eukaryota</taxon>
        <taxon>Viridiplantae</taxon>
        <taxon>Streptophyta</taxon>
        <taxon>Embryophyta</taxon>
        <taxon>Tracheophyta</taxon>
        <taxon>Spermatophyta</taxon>
        <taxon>Magnoliopsida</taxon>
        <taxon>eudicotyledons</taxon>
        <taxon>Gunneridae</taxon>
        <taxon>Pentapetalae</taxon>
        <taxon>Saxifragales</taxon>
        <taxon>Altingiaceae</taxon>
        <taxon>Liquidambar</taxon>
    </lineage>
</organism>
<evidence type="ECO:0000256" key="3">
    <source>
        <dbReference type="PROSITE-ProRule" id="PRU00708"/>
    </source>
</evidence>
<dbReference type="GO" id="GO:0003723">
    <property type="term" value="F:RNA binding"/>
    <property type="evidence" value="ECO:0007669"/>
    <property type="project" value="InterPro"/>
</dbReference>
<dbReference type="InterPro" id="IPR046960">
    <property type="entry name" value="PPR_At4g14850-like_plant"/>
</dbReference>
<feature type="repeat" description="PPR" evidence="3">
    <location>
        <begin position="505"/>
        <end position="539"/>
    </location>
</feature>
<dbReference type="InterPro" id="IPR002885">
    <property type="entry name" value="PPR_rpt"/>
</dbReference>
<feature type="repeat" description="PPR" evidence="3">
    <location>
        <begin position="405"/>
        <end position="439"/>
    </location>
</feature>
<proteinExistence type="inferred from homology"/>
<dbReference type="PANTHER" id="PTHR47926:SF397">
    <property type="entry name" value="(WILD MALAYSIAN BANANA) HYPOTHETICAL PROTEIN"/>
    <property type="match status" value="1"/>
</dbReference>
<evidence type="ECO:0000256" key="1">
    <source>
        <dbReference type="ARBA" id="ARBA00022737"/>
    </source>
</evidence>
<protein>
    <recommendedName>
        <fullName evidence="6">Pentatricopeptide repeat-containing protein</fullName>
    </recommendedName>
</protein>
<feature type="repeat" description="PPR" evidence="3">
    <location>
        <begin position="606"/>
        <end position="640"/>
    </location>
</feature>
<dbReference type="GO" id="GO:0009451">
    <property type="term" value="P:RNA modification"/>
    <property type="evidence" value="ECO:0007669"/>
    <property type="project" value="InterPro"/>
</dbReference>
<comment type="similarity">
    <text evidence="2">Belongs to the PPR family. PCMP-E subfamily.</text>
</comment>
<dbReference type="Pfam" id="PF01535">
    <property type="entry name" value="PPR"/>
    <property type="match status" value="7"/>
</dbReference>
<keyword evidence="1" id="KW-0677">Repeat</keyword>
<gene>
    <name evidence="4" type="ORF">L1049_004772</name>
</gene>
<dbReference type="AlphaFoldDB" id="A0AAP0RPT4"/>
<dbReference type="NCBIfam" id="TIGR00756">
    <property type="entry name" value="PPR"/>
    <property type="match status" value="4"/>
</dbReference>
<keyword evidence="5" id="KW-1185">Reference proteome</keyword>
<dbReference type="Proteomes" id="UP001415857">
    <property type="component" value="Unassembled WGS sequence"/>
</dbReference>
<dbReference type="Pfam" id="PF20431">
    <property type="entry name" value="E_motif"/>
    <property type="match status" value="1"/>
</dbReference>
<sequence length="783" mass="87186">MLSLKPNHLFRHFPSILPLCSYSSTTWTDQTTYLNGHLNYFLSNQTSDLHSLLQSHAYIVTTGNANNRFIAAKLISHYASLSKPNSSTKVFDSVTPKDTFLWNSIIKSHFSNGDYPQALEFYTSMRLSYSPPNHFTIPMVVTSCAELTLLNFGKQIHGLVSQLGFFAGNSAVGSSFVYMYSKCGRIVDASLMFDEILVRDVVAWTALVIGYVQNGKSEMGLKFLCEMHTIGRDGERPNFRTLEGGFQGCGNLGAIFEGRCLHGLTVKTGIGSSQVVQSSLLSMYSKCGTSEEAYLSFCEVCDKDLISWTSIIGVYARLGCVSKCLAMFSAMQVAEIYPDGIVISCMLSCFGNSMMTAEGKAFHGLIMRRNYVLDQMVHNALLSMYCKFGLLNLAEKLFDGVHERNKESWNMMVFGYGKIGLEAKCIELFRAMKHLGIECESNSLASVISLCSQLGATQAGRSLHCYTIKSMMDENVSVANSLIDMYGKFGNLTIAWRIFCRTQKDTVTWNTLISLYTHSRRSAEALALFDKMVIENFKPNSSTLLMILSACSHLASLEEGERIHNYIMEGKFDFNLSLATALVDMYAKCGRLEKSRENFNLMNERDVISWNVMISGYGMHGDVKSAIEIFHEMEKSSVRPNGLTFLAALSACTHAGLVEEGKYLFSKMQDHSVTPNLKHYACMVDLLGRSGNLQEAEALVLSMPISPDRGIWGALLSACNIHNEIEMGVRIAKHAIESDPEYDGYYIMISNMYSSTGRWEEAESVRGMMKQRGVKKRAGWSAV</sequence>
<evidence type="ECO:0000313" key="5">
    <source>
        <dbReference type="Proteomes" id="UP001415857"/>
    </source>
</evidence>
<evidence type="ECO:0000313" key="4">
    <source>
        <dbReference type="EMBL" id="KAK9281865.1"/>
    </source>
</evidence>
<feature type="repeat" description="PPR" evidence="3">
    <location>
        <begin position="641"/>
        <end position="675"/>
    </location>
</feature>
<reference evidence="4 5" key="1">
    <citation type="journal article" date="2024" name="Plant J.">
        <title>Genome sequences and population genomics reveal climatic adaptation and genomic divergence between two closely related sweetgum species.</title>
        <authorList>
            <person name="Xu W.Q."/>
            <person name="Ren C.Q."/>
            <person name="Zhang X.Y."/>
            <person name="Comes H.P."/>
            <person name="Liu X.H."/>
            <person name="Li Y.G."/>
            <person name="Kettle C.J."/>
            <person name="Jalonen R."/>
            <person name="Gaisberger H."/>
            <person name="Ma Y.Z."/>
            <person name="Qiu Y.X."/>
        </authorList>
    </citation>
    <scope>NUCLEOTIDE SEQUENCE [LARGE SCALE GENOMIC DNA]</scope>
    <source>
        <strain evidence="4">Hangzhou</strain>
    </source>
</reference>
<dbReference type="EMBL" id="JBBPBK010000007">
    <property type="protein sequence ID" value="KAK9281865.1"/>
    <property type="molecule type" value="Genomic_DNA"/>
</dbReference>
<evidence type="ECO:0000256" key="2">
    <source>
        <dbReference type="ARBA" id="ARBA00061659"/>
    </source>
</evidence>